<evidence type="ECO:0000256" key="9">
    <source>
        <dbReference type="ARBA" id="ARBA00022842"/>
    </source>
</evidence>
<proteinExistence type="inferred from homology"/>
<keyword evidence="7" id="KW-0227">DNA damage</keyword>
<evidence type="ECO:0000256" key="7">
    <source>
        <dbReference type="ARBA" id="ARBA00022763"/>
    </source>
</evidence>
<evidence type="ECO:0000313" key="14">
    <source>
        <dbReference type="EMBL" id="AHK22211.1"/>
    </source>
</evidence>
<dbReference type="OrthoDB" id="9783592at2"/>
<dbReference type="EMBL" id="CP006932">
    <property type="protein sequence ID" value="AHK22211.1"/>
    <property type="molecule type" value="Genomic_DNA"/>
</dbReference>
<dbReference type="InterPro" id="IPR011856">
    <property type="entry name" value="tRNA_endonuc-like_dom_sf"/>
</dbReference>
<dbReference type="GO" id="GO:0005737">
    <property type="term" value="C:cytoplasm"/>
    <property type="evidence" value="ECO:0007669"/>
    <property type="project" value="UniProtKB-SubCell"/>
</dbReference>
<dbReference type="AlphaFoldDB" id="W8GMG0"/>
<dbReference type="GO" id="GO:0046872">
    <property type="term" value="F:metal ion binding"/>
    <property type="evidence" value="ECO:0007669"/>
    <property type="project" value="UniProtKB-KW"/>
</dbReference>
<dbReference type="GO" id="GO:0006281">
    <property type="term" value="P:DNA repair"/>
    <property type="evidence" value="ECO:0007669"/>
    <property type="project" value="UniProtKB-KW"/>
</dbReference>
<keyword evidence="6 14" id="KW-0255">Endonuclease</keyword>
<evidence type="ECO:0000256" key="5">
    <source>
        <dbReference type="ARBA" id="ARBA00022723"/>
    </source>
</evidence>
<sequence>MNKEDIRNIKFELLIERLLKEINKNENGFFIKSPTPIKKVIIKKKEKIVYYQKAFCDFTGIINKKFILLELKDISGNSFELRRLKQHQINQLQKIKKLGGESFILFRIKKEENIIVIVKIFDYLNFIEFNNKKSINIQMIKKIGQKTNLNEFIPSFTQLVN</sequence>
<keyword evidence="11" id="KW-0234">DNA repair</keyword>
<gene>
    <name evidence="14" type="ORF">X271_00098</name>
</gene>
<dbReference type="SUPFAM" id="SSF52980">
    <property type="entry name" value="Restriction endonuclease-like"/>
    <property type="match status" value="1"/>
</dbReference>
<evidence type="ECO:0000256" key="11">
    <source>
        <dbReference type="ARBA" id="ARBA00023204"/>
    </source>
</evidence>
<name>W8GMG0_9MOLU</name>
<evidence type="ECO:0000256" key="12">
    <source>
        <dbReference type="ARBA" id="ARBA00023447"/>
    </source>
</evidence>
<evidence type="ECO:0000256" key="8">
    <source>
        <dbReference type="ARBA" id="ARBA00022801"/>
    </source>
</evidence>
<keyword evidence="15" id="KW-1185">Reference proteome</keyword>
<dbReference type="GO" id="GO:0003676">
    <property type="term" value="F:nucleic acid binding"/>
    <property type="evidence" value="ECO:0007669"/>
    <property type="project" value="InterPro"/>
</dbReference>
<evidence type="ECO:0000313" key="15">
    <source>
        <dbReference type="Proteomes" id="UP000019450"/>
    </source>
</evidence>
<keyword evidence="9" id="KW-0460">Magnesium</keyword>
<keyword evidence="5" id="KW-0479">Metal-binding</keyword>
<dbReference type="InterPro" id="IPR004612">
    <property type="entry name" value="Resolv_RecU"/>
</dbReference>
<evidence type="ECO:0000256" key="4">
    <source>
        <dbReference type="ARBA" id="ARBA00022722"/>
    </source>
</evidence>
<dbReference type="GO" id="GO:0016787">
    <property type="term" value="F:hydrolase activity"/>
    <property type="evidence" value="ECO:0007669"/>
    <property type="project" value="UniProtKB-KW"/>
</dbReference>
<dbReference type="HOGENOM" id="CLU_1640698_0_0_14"/>
<dbReference type="Proteomes" id="UP000019450">
    <property type="component" value="Chromosome"/>
</dbReference>
<dbReference type="KEGG" id="hcr:X271_00098"/>
<organism evidence="14 15">
    <name type="scientific">Candidatus Hepatoplasma crinochetorum Av</name>
    <dbReference type="NCBI Taxonomy" id="1427984"/>
    <lineage>
        <taxon>Bacteria</taxon>
        <taxon>Bacillati</taxon>
        <taxon>Mycoplasmatota</taxon>
        <taxon>Mollicutes</taxon>
        <taxon>Candidatus Hepatoplasmataceae</taxon>
        <taxon>Candidatus Hepatoplasma</taxon>
    </lineage>
</organism>
<keyword evidence="8" id="KW-0378">Hydrolase</keyword>
<keyword evidence="10" id="KW-0233">DNA recombination</keyword>
<protein>
    <recommendedName>
        <fullName evidence="13">Holliday junction resolvase RecU</fullName>
    </recommendedName>
</protein>
<evidence type="ECO:0000256" key="1">
    <source>
        <dbReference type="ARBA" id="ARBA00001946"/>
    </source>
</evidence>
<dbReference type="GO" id="GO:0004519">
    <property type="term" value="F:endonuclease activity"/>
    <property type="evidence" value="ECO:0007669"/>
    <property type="project" value="UniProtKB-KW"/>
</dbReference>
<reference evidence="14 15" key="1">
    <citation type="journal article" date="2014" name="Genome Biol. Evol.">
        <title>Phylogenomics of "Candidatus Hepatoplasma crinochetorum," a Lineage of Mollicutes Associated with Noninsect Arthropods.</title>
        <authorList>
            <person name="Leclercq S."/>
            <person name="Dittmer J."/>
            <person name="Bouchon D."/>
            <person name="Cordaux R."/>
        </authorList>
    </citation>
    <scope>NUCLEOTIDE SEQUENCE [LARGE SCALE GENOMIC DNA]</scope>
    <source>
        <strain evidence="14 15">Av</strain>
    </source>
</reference>
<evidence type="ECO:0000256" key="10">
    <source>
        <dbReference type="ARBA" id="ARBA00023172"/>
    </source>
</evidence>
<keyword evidence="4" id="KW-0540">Nuclease</keyword>
<dbReference type="Gene3D" id="3.40.1350.10">
    <property type="match status" value="1"/>
</dbReference>
<evidence type="ECO:0000256" key="3">
    <source>
        <dbReference type="ARBA" id="ARBA00022490"/>
    </source>
</evidence>
<dbReference type="InterPro" id="IPR011335">
    <property type="entry name" value="Restrct_endonuc-II-like"/>
</dbReference>
<comment type="subcellular location">
    <subcellularLocation>
        <location evidence="2">Cytoplasm</location>
    </subcellularLocation>
</comment>
<evidence type="ECO:0000256" key="13">
    <source>
        <dbReference type="ARBA" id="ARBA00029523"/>
    </source>
</evidence>
<comment type="cofactor">
    <cofactor evidence="1">
        <name>Mg(2+)</name>
        <dbReference type="ChEBI" id="CHEBI:18420"/>
    </cofactor>
</comment>
<evidence type="ECO:0000256" key="6">
    <source>
        <dbReference type="ARBA" id="ARBA00022759"/>
    </source>
</evidence>
<dbReference type="GO" id="GO:0006310">
    <property type="term" value="P:DNA recombination"/>
    <property type="evidence" value="ECO:0007669"/>
    <property type="project" value="UniProtKB-KW"/>
</dbReference>
<comment type="similarity">
    <text evidence="12">Belongs to the RecU family.</text>
</comment>
<dbReference type="Pfam" id="PF03838">
    <property type="entry name" value="RecU"/>
    <property type="match status" value="1"/>
</dbReference>
<keyword evidence="3" id="KW-0963">Cytoplasm</keyword>
<evidence type="ECO:0000256" key="2">
    <source>
        <dbReference type="ARBA" id="ARBA00004496"/>
    </source>
</evidence>
<dbReference type="RefSeq" id="WP_025208512.1">
    <property type="nucleotide sequence ID" value="NZ_CP006932.1"/>
</dbReference>
<accession>W8GMG0</accession>